<protein>
    <submittedName>
        <fullName evidence="1">Uncharacterized protein</fullName>
    </submittedName>
</protein>
<proteinExistence type="predicted"/>
<evidence type="ECO:0000313" key="1">
    <source>
        <dbReference type="EMBL" id="SPC99275.1"/>
    </source>
</evidence>
<organism evidence="1">
    <name type="scientific">Fagus sylvatica</name>
    <name type="common">Beechnut</name>
    <dbReference type="NCBI Taxonomy" id="28930"/>
    <lineage>
        <taxon>Eukaryota</taxon>
        <taxon>Viridiplantae</taxon>
        <taxon>Streptophyta</taxon>
        <taxon>Embryophyta</taxon>
        <taxon>Tracheophyta</taxon>
        <taxon>Spermatophyta</taxon>
        <taxon>Magnoliopsida</taxon>
        <taxon>eudicotyledons</taxon>
        <taxon>Gunneridae</taxon>
        <taxon>Pentapetalae</taxon>
        <taxon>rosids</taxon>
        <taxon>fabids</taxon>
        <taxon>Fagales</taxon>
        <taxon>Fagaceae</taxon>
        <taxon>Fagus</taxon>
    </lineage>
</organism>
<gene>
    <name evidence="1" type="ORF">FSB_LOCUS27157</name>
</gene>
<reference evidence="1" key="1">
    <citation type="submission" date="2018-02" db="EMBL/GenBank/DDBJ databases">
        <authorList>
            <person name="Cohen D.B."/>
            <person name="Kent A.D."/>
        </authorList>
    </citation>
    <scope>NUCLEOTIDE SEQUENCE</scope>
</reference>
<dbReference type="EMBL" id="OIVN01001957">
    <property type="protein sequence ID" value="SPC99275.1"/>
    <property type="molecule type" value="Genomic_DNA"/>
</dbReference>
<name>A0A2N9GIA7_FAGSY</name>
<accession>A0A2N9GIA7</accession>
<sequence>MEDSEQSLEPTLDSFSYLDDWAWHQTLSPTWMSWVRLREIGGCRLQALGGQVS</sequence>
<dbReference type="AlphaFoldDB" id="A0A2N9GIA7"/>